<keyword evidence="2" id="KW-0732">Signal</keyword>
<dbReference type="RefSeq" id="WP_148897897.1">
    <property type="nucleotide sequence ID" value="NZ_VNHY01000001.1"/>
</dbReference>
<dbReference type="OrthoDB" id="1524608at2"/>
<name>A0A5D3YMT9_9BACT</name>
<feature type="region of interest" description="Disordered" evidence="1">
    <location>
        <begin position="284"/>
        <end position="307"/>
    </location>
</feature>
<keyword evidence="5" id="KW-1185">Reference proteome</keyword>
<evidence type="ECO:0000256" key="1">
    <source>
        <dbReference type="SAM" id="MobiDB-lite"/>
    </source>
</evidence>
<dbReference type="PANTHER" id="PTHR47245">
    <property type="entry name" value="PEPTIDYLPROLYL ISOMERASE"/>
    <property type="match status" value="1"/>
</dbReference>
<dbReference type="PANTHER" id="PTHR47245:SF2">
    <property type="entry name" value="PEPTIDYL-PROLYL CIS-TRANS ISOMERASE HP_0175-RELATED"/>
    <property type="match status" value="1"/>
</dbReference>
<evidence type="ECO:0000313" key="5">
    <source>
        <dbReference type="Proteomes" id="UP000324595"/>
    </source>
</evidence>
<dbReference type="InterPro" id="IPR000297">
    <property type="entry name" value="PPIase_PpiC"/>
</dbReference>
<evidence type="ECO:0000259" key="3">
    <source>
        <dbReference type="Pfam" id="PF13145"/>
    </source>
</evidence>
<reference evidence="4 5" key="1">
    <citation type="submission" date="2019-07" db="EMBL/GenBank/DDBJ databases">
        <title>Genomic Encyclopedia of Archaeal and Bacterial Type Strains, Phase II (KMG-II): from individual species to whole genera.</title>
        <authorList>
            <person name="Goeker M."/>
        </authorList>
    </citation>
    <scope>NUCLEOTIDE SEQUENCE [LARGE SCALE GENOMIC DNA]</scope>
    <source>
        <strain evidence="4 5">DSM 21935</strain>
    </source>
</reference>
<comment type="caution">
    <text evidence="4">The sequence shown here is derived from an EMBL/GenBank/DDBJ whole genome shotgun (WGS) entry which is preliminary data.</text>
</comment>
<dbReference type="InterPro" id="IPR027304">
    <property type="entry name" value="Trigger_fact/SurA_dom_sf"/>
</dbReference>
<dbReference type="InterPro" id="IPR050245">
    <property type="entry name" value="PrsA_foldase"/>
</dbReference>
<feature type="domain" description="PpiC" evidence="3">
    <location>
        <begin position="121"/>
        <end position="241"/>
    </location>
</feature>
<dbReference type="Proteomes" id="UP000324595">
    <property type="component" value="Unassembled WGS sequence"/>
</dbReference>
<dbReference type="PROSITE" id="PS51257">
    <property type="entry name" value="PROKAR_LIPOPROTEIN"/>
    <property type="match status" value="1"/>
</dbReference>
<dbReference type="AlphaFoldDB" id="A0A5D3YMT9"/>
<dbReference type="EMBL" id="VNHY01000001">
    <property type="protein sequence ID" value="TYP95220.1"/>
    <property type="molecule type" value="Genomic_DNA"/>
</dbReference>
<organism evidence="4 5">
    <name type="scientific">Fodinibius salinus</name>
    <dbReference type="NCBI Taxonomy" id="860790"/>
    <lineage>
        <taxon>Bacteria</taxon>
        <taxon>Pseudomonadati</taxon>
        <taxon>Balneolota</taxon>
        <taxon>Balneolia</taxon>
        <taxon>Balneolales</taxon>
        <taxon>Balneolaceae</taxon>
        <taxon>Fodinibius</taxon>
    </lineage>
</organism>
<accession>A0A5D3YMT9</accession>
<evidence type="ECO:0000256" key="2">
    <source>
        <dbReference type="SAM" id="SignalP"/>
    </source>
</evidence>
<evidence type="ECO:0000313" key="4">
    <source>
        <dbReference type="EMBL" id="TYP95220.1"/>
    </source>
</evidence>
<sequence>MPKSYTTLFFAIVLGLLSFSCTQTNSSVDKKTLARVGNEYLTVAEAKSNIPDFVYEKDSVAALQRYRQEWINQKVQINEAQRLGLAEKKEVRKKIQKAKEEVLREALRDYVLASQEDKSGITDQEARTFYQANKKQFVLDEEFVQFRHMQARTIQDARSAKRDLLRGISWTEVARDYAINDKAAIEKADQYQPISMALSDIDIMNRYLKIIGHNEISPIQRVNGVYHFVQLTDSRAKGELPDLDWLIEKIKGWMQLDRQRRNFSSYAKNLYLKAKSNNEVESFNVLPSQPNQNNIPQDTLESNPTDE</sequence>
<feature type="chain" id="PRO_5022980784" evidence="2">
    <location>
        <begin position="27"/>
        <end position="307"/>
    </location>
</feature>
<gene>
    <name evidence="4" type="ORF">LX73_0516</name>
</gene>
<dbReference type="Pfam" id="PF13145">
    <property type="entry name" value="Rotamase_2"/>
    <property type="match status" value="1"/>
</dbReference>
<dbReference type="SUPFAM" id="SSF109998">
    <property type="entry name" value="Triger factor/SurA peptide-binding domain-like"/>
    <property type="match status" value="1"/>
</dbReference>
<feature type="signal peptide" evidence="2">
    <location>
        <begin position="1"/>
        <end position="26"/>
    </location>
</feature>
<dbReference type="GO" id="GO:0003755">
    <property type="term" value="F:peptidyl-prolyl cis-trans isomerase activity"/>
    <property type="evidence" value="ECO:0007669"/>
    <property type="project" value="InterPro"/>
</dbReference>
<proteinExistence type="predicted"/>
<protein>
    <submittedName>
        <fullName evidence="4">PPIC-type PPIASE domain-containing protein</fullName>
    </submittedName>
</protein>